<gene>
    <name evidence="5" type="ORF">Sjap_011491</name>
</gene>
<dbReference type="EMBL" id="JBBNAE010000004">
    <property type="protein sequence ID" value="KAK9131004.1"/>
    <property type="molecule type" value="Genomic_DNA"/>
</dbReference>
<dbReference type="SUPFAM" id="SSF49899">
    <property type="entry name" value="Concanavalin A-like lectins/glucanases"/>
    <property type="match status" value="1"/>
</dbReference>
<dbReference type="Gene3D" id="2.60.120.200">
    <property type="match status" value="1"/>
</dbReference>
<sequence>MIRPRQRISARQLKARTTRRSPPAVRLIERDRLEKEEEEEIKEGIKAGLEMAVVGADFISEMDLTWGGDRAKITQNGSLLQLSLDRASEPGFQSKQQYLFGKIDMQIKLVLGDSAGTLSSENWDTHDEIDYEFLGNVSGQPYIVHTNVYTLGKGNREQQFYLRFDPRLAFHAYSVVWNPQQILFSGSGTPIRVFRNSVGLGVPYPKSQPMRLYSSL</sequence>
<name>A0AAP0P5L3_9MAGN</name>
<feature type="region of interest" description="Disordered" evidence="3">
    <location>
        <begin position="1"/>
        <end position="22"/>
    </location>
</feature>
<proteinExistence type="predicted"/>
<dbReference type="InterPro" id="IPR000757">
    <property type="entry name" value="Beta-glucanase-like"/>
</dbReference>
<dbReference type="PROSITE" id="PS51762">
    <property type="entry name" value="GH16_2"/>
    <property type="match status" value="1"/>
</dbReference>
<dbReference type="GO" id="GO:0005975">
    <property type="term" value="P:carbohydrate metabolic process"/>
    <property type="evidence" value="ECO:0007669"/>
    <property type="project" value="InterPro"/>
</dbReference>
<dbReference type="InterPro" id="IPR013320">
    <property type="entry name" value="ConA-like_dom_sf"/>
</dbReference>
<evidence type="ECO:0000256" key="1">
    <source>
        <dbReference type="ARBA" id="ARBA00022801"/>
    </source>
</evidence>
<organism evidence="5 6">
    <name type="scientific">Stephania japonica</name>
    <dbReference type="NCBI Taxonomy" id="461633"/>
    <lineage>
        <taxon>Eukaryota</taxon>
        <taxon>Viridiplantae</taxon>
        <taxon>Streptophyta</taxon>
        <taxon>Embryophyta</taxon>
        <taxon>Tracheophyta</taxon>
        <taxon>Spermatophyta</taxon>
        <taxon>Magnoliopsida</taxon>
        <taxon>Ranunculales</taxon>
        <taxon>Menispermaceae</taxon>
        <taxon>Menispermoideae</taxon>
        <taxon>Cissampelideae</taxon>
        <taxon>Stephania</taxon>
    </lineage>
</organism>
<dbReference type="GO" id="GO:0004553">
    <property type="term" value="F:hydrolase activity, hydrolyzing O-glycosyl compounds"/>
    <property type="evidence" value="ECO:0007669"/>
    <property type="project" value="InterPro"/>
</dbReference>
<evidence type="ECO:0000256" key="2">
    <source>
        <dbReference type="ARBA" id="ARBA00023295"/>
    </source>
</evidence>
<dbReference type="Proteomes" id="UP001417504">
    <property type="component" value="Unassembled WGS sequence"/>
</dbReference>
<feature type="domain" description="GH16" evidence="4">
    <location>
        <begin position="15"/>
        <end position="216"/>
    </location>
</feature>
<protein>
    <recommendedName>
        <fullName evidence="4">GH16 domain-containing protein</fullName>
    </recommendedName>
</protein>
<evidence type="ECO:0000313" key="6">
    <source>
        <dbReference type="Proteomes" id="UP001417504"/>
    </source>
</evidence>
<reference evidence="5 6" key="1">
    <citation type="submission" date="2024-01" db="EMBL/GenBank/DDBJ databases">
        <title>Genome assemblies of Stephania.</title>
        <authorList>
            <person name="Yang L."/>
        </authorList>
    </citation>
    <scope>NUCLEOTIDE SEQUENCE [LARGE SCALE GENOMIC DNA]</scope>
    <source>
        <strain evidence="5">QJT</strain>
        <tissue evidence="5">Leaf</tissue>
    </source>
</reference>
<feature type="compositionally biased region" description="Basic residues" evidence="3">
    <location>
        <begin position="1"/>
        <end position="19"/>
    </location>
</feature>
<dbReference type="Pfam" id="PF00722">
    <property type="entry name" value="Glyco_hydro_16"/>
    <property type="match status" value="1"/>
</dbReference>
<dbReference type="PANTHER" id="PTHR31062">
    <property type="entry name" value="XYLOGLUCAN ENDOTRANSGLUCOSYLASE/HYDROLASE PROTEIN 8-RELATED"/>
    <property type="match status" value="1"/>
</dbReference>
<keyword evidence="2" id="KW-0326">Glycosidase</keyword>
<keyword evidence="6" id="KW-1185">Reference proteome</keyword>
<accession>A0AAP0P5L3</accession>
<evidence type="ECO:0000256" key="3">
    <source>
        <dbReference type="SAM" id="MobiDB-lite"/>
    </source>
</evidence>
<dbReference type="AlphaFoldDB" id="A0AAP0P5L3"/>
<evidence type="ECO:0000313" key="5">
    <source>
        <dbReference type="EMBL" id="KAK9131004.1"/>
    </source>
</evidence>
<dbReference type="InterPro" id="IPR044791">
    <property type="entry name" value="Beta-glucanase/XTH"/>
</dbReference>
<comment type="caution">
    <text evidence="5">The sequence shown here is derived from an EMBL/GenBank/DDBJ whole genome shotgun (WGS) entry which is preliminary data.</text>
</comment>
<evidence type="ECO:0000259" key="4">
    <source>
        <dbReference type="PROSITE" id="PS51762"/>
    </source>
</evidence>
<keyword evidence="1" id="KW-0378">Hydrolase</keyword>